<evidence type="ECO:0000313" key="2">
    <source>
        <dbReference type="Proteomes" id="UP000076502"/>
    </source>
</evidence>
<proteinExistence type="predicted"/>
<dbReference type="AlphaFoldDB" id="A0A154NZ81"/>
<name>A0A154NZ81_DUFNO</name>
<evidence type="ECO:0000313" key="1">
    <source>
        <dbReference type="EMBL" id="KZC04985.1"/>
    </source>
</evidence>
<dbReference type="Proteomes" id="UP000076502">
    <property type="component" value="Unassembled WGS sequence"/>
</dbReference>
<organism evidence="1 2">
    <name type="scientific">Dufourea novaeangliae</name>
    <name type="common">Sweat bee</name>
    <dbReference type="NCBI Taxonomy" id="178035"/>
    <lineage>
        <taxon>Eukaryota</taxon>
        <taxon>Metazoa</taxon>
        <taxon>Ecdysozoa</taxon>
        <taxon>Arthropoda</taxon>
        <taxon>Hexapoda</taxon>
        <taxon>Insecta</taxon>
        <taxon>Pterygota</taxon>
        <taxon>Neoptera</taxon>
        <taxon>Endopterygota</taxon>
        <taxon>Hymenoptera</taxon>
        <taxon>Apocrita</taxon>
        <taxon>Aculeata</taxon>
        <taxon>Apoidea</taxon>
        <taxon>Anthophila</taxon>
        <taxon>Halictidae</taxon>
        <taxon>Rophitinae</taxon>
        <taxon>Dufourea</taxon>
    </lineage>
</organism>
<dbReference type="EMBL" id="KQ434784">
    <property type="protein sequence ID" value="KZC04985.1"/>
    <property type="molecule type" value="Genomic_DNA"/>
</dbReference>
<protein>
    <submittedName>
        <fullName evidence="1">Uncharacterized protein</fullName>
    </submittedName>
</protein>
<reference evidence="1 2" key="1">
    <citation type="submission" date="2015-07" db="EMBL/GenBank/DDBJ databases">
        <title>The genome of Dufourea novaeangliae.</title>
        <authorList>
            <person name="Pan H."/>
            <person name="Kapheim K."/>
        </authorList>
    </citation>
    <scope>NUCLEOTIDE SEQUENCE [LARGE SCALE GENOMIC DNA]</scope>
    <source>
        <strain evidence="1">0120121106</strain>
        <tissue evidence="1">Whole body</tissue>
    </source>
</reference>
<keyword evidence="2" id="KW-1185">Reference proteome</keyword>
<accession>A0A154NZ81</accession>
<sequence>MHGAQATDSTHTRGHISADFVHVKSIILHHMYLMTIARNQRHVNGNLCVSHR</sequence>
<gene>
    <name evidence="1" type="ORF">WN55_06001</name>
</gene>